<evidence type="ECO:0000256" key="1">
    <source>
        <dbReference type="ARBA" id="ARBA00004123"/>
    </source>
</evidence>
<evidence type="ECO:0000256" key="2">
    <source>
        <dbReference type="ARBA" id="ARBA00023242"/>
    </source>
</evidence>
<dbReference type="GO" id="GO:0005634">
    <property type="term" value="C:nucleus"/>
    <property type="evidence" value="ECO:0007669"/>
    <property type="project" value="UniProtKB-SubCell"/>
</dbReference>
<dbReference type="PANTHER" id="PTHR33432">
    <property type="entry name" value="PROTEIN EMSY-LIKE 4"/>
    <property type="match status" value="1"/>
</dbReference>
<reference evidence="6" key="1">
    <citation type="submission" date="2025-08" db="UniProtKB">
        <authorList>
            <consortium name="RefSeq"/>
        </authorList>
    </citation>
    <scope>IDENTIFICATION</scope>
</reference>
<dbReference type="Gene3D" id="1.10.1240.40">
    <property type="entry name" value="ENT domain"/>
    <property type="match status" value="1"/>
</dbReference>
<dbReference type="FunCoup" id="A0A6I9QRW2">
    <property type="interactions" value="3408"/>
</dbReference>
<feature type="compositionally biased region" description="Basic and acidic residues" evidence="3">
    <location>
        <begin position="474"/>
        <end position="484"/>
    </location>
</feature>
<feature type="compositionally biased region" description="Polar residues" evidence="3">
    <location>
        <begin position="124"/>
        <end position="143"/>
    </location>
</feature>
<dbReference type="AlphaFoldDB" id="A0A6I9QRW2"/>
<feature type="region of interest" description="Disordered" evidence="3">
    <location>
        <begin position="124"/>
        <end position="238"/>
    </location>
</feature>
<dbReference type="KEGG" id="egu:105039453"/>
<dbReference type="InterPro" id="IPR036142">
    <property type="entry name" value="ENT_dom-like_sf"/>
</dbReference>
<dbReference type="SMART" id="SM01191">
    <property type="entry name" value="ENT"/>
    <property type="match status" value="1"/>
</dbReference>
<evidence type="ECO:0000313" key="5">
    <source>
        <dbReference type="Proteomes" id="UP000504607"/>
    </source>
</evidence>
<comment type="subcellular location">
    <subcellularLocation>
        <location evidence="1">Nucleus</location>
    </subcellularLocation>
</comment>
<proteinExistence type="predicted"/>
<dbReference type="InParanoid" id="A0A6I9QRW2"/>
<dbReference type="OrthoDB" id="1737049at2759"/>
<dbReference type="FunFam" id="1.10.1240.40:FF:000003">
    <property type="entry name" value="Protein EMSY-LIKE 3 isoform A"/>
    <property type="match status" value="1"/>
</dbReference>
<dbReference type="CDD" id="cd20404">
    <property type="entry name" value="Tudor_Agenet_AtEML-like"/>
    <property type="match status" value="1"/>
</dbReference>
<dbReference type="InterPro" id="IPR005491">
    <property type="entry name" value="ENT_dom"/>
</dbReference>
<keyword evidence="2" id="KW-0539">Nucleus</keyword>
<sequence length="484" mass="52682">MEYDPSDSSGTDDDLPPSHQNRGARGGRVAGNGRTMLGAISFPRVQNDMEIQIHRLEQEAYSSVLRAFKAQSDAITWEKESLITELRKELRLSDEEHRELLSRVNADDIIRRIREWRAGGHQTGLLNNAQLTNDPVPSPTVSASRKRQKPSQAIPSLSLGAPSPVLHSQPVATSIQPSSTAAKRGAAGGARGKKPKTGQTLPGVSSMKSQRYPSAGPSGRGQVANRSSTGALAEAPPYDPLIGRKVMTRWPEDNNFYEAVITDYNPVEGRHALVYDIGTDNETWEWINLKEFSPEDIRWEGEDPGINHRPGRGGPGRGAKKSTGRGGAIPGAGRGRGSLKNQAKKDFPPSQNGIGKKPIDDIEILNTETLIKEVERVFGASHPDPLEIEKAKKMLKEHEQSLIDAIARLADVSDGDSEGGHQYSHGQSMDRDRGWRNQQYAGNQHGANYEDDMAGAGREGSDGDHMAGDGVASDYRHDGDDDDM</sequence>
<evidence type="ECO:0000256" key="3">
    <source>
        <dbReference type="SAM" id="MobiDB-lite"/>
    </source>
</evidence>
<dbReference type="Proteomes" id="UP000504607">
    <property type="component" value="Chromosome 2"/>
</dbReference>
<gene>
    <name evidence="6" type="primary">LOC105039453</name>
</gene>
<dbReference type="RefSeq" id="XP_010913906.1">
    <property type="nucleotide sequence ID" value="XM_010915604.1"/>
</dbReference>
<dbReference type="InterPro" id="IPR033485">
    <property type="entry name" value="EMSY-LIKE_plant"/>
</dbReference>
<feature type="compositionally biased region" description="Polar residues" evidence="3">
    <location>
        <begin position="436"/>
        <end position="446"/>
    </location>
</feature>
<feature type="region of interest" description="Disordered" evidence="3">
    <location>
        <begin position="1"/>
        <end position="33"/>
    </location>
</feature>
<dbReference type="FunFam" id="2.30.30.140:FF:000088">
    <property type="entry name" value="Protein EMSY-LIKE 3"/>
    <property type="match status" value="1"/>
</dbReference>
<dbReference type="Gene3D" id="2.30.30.140">
    <property type="match status" value="1"/>
</dbReference>
<feature type="compositionally biased region" description="Polar residues" evidence="3">
    <location>
        <begin position="199"/>
        <end position="212"/>
    </location>
</feature>
<dbReference type="SUPFAM" id="SSF63748">
    <property type="entry name" value="Tudor/PWWP/MBT"/>
    <property type="match status" value="1"/>
</dbReference>
<feature type="region of interest" description="Disordered" evidence="3">
    <location>
        <begin position="413"/>
        <end position="484"/>
    </location>
</feature>
<evidence type="ECO:0000259" key="4">
    <source>
        <dbReference type="PROSITE" id="PS51138"/>
    </source>
</evidence>
<feature type="domain" description="ENT" evidence="4">
    <location>
        <begin position="49"/>
        <end position="140"/>
    </location>
</feature>
<dbReference type="PROSITE" id="PS51138">
    <property type="entry name" value="ENT"/>
    <property type="match status" value="1"/>
</dbReference>
<dbReference type="Pfam" id="PF03735">
    <property type="entry name" value="ENT"/>
    <property type="match status" value="1"/>
</dbReference>
<name>A0A6I9QRW2_ELAGV</name>
<protein>
    <submittedName>
        <fullName evidence="6">Protein EMSY-LIKE 3 isoform X1</fullName>
    </submittedName>
</protein>
<feature type="region of interest" description="Disordered" evidence="3">
    <location>
        <begin position="303"/>
        <end position="359"/>
    </location>
</feature>
<evidence type="ECO:0000313" key="6">
    <source>
        <dbReference type="RefSeq" id="XP_010913906.1"/>
    </source>
</evidence>
<feature type="compositionally biased region" description="Polar residues" evidence="3">
    <location>
        <begin position="170"/>
        <end position="179"/>
    </location>
</feature>
<dbReference type="GO" id="GO:0050832">
    <property type="term" value="P:defense response to fungus"/>
    <property type="evidence" value="ECO:0007669"/>
    <property type="project" value="InterPro"/>
</dbReference>
<organism evidence="5 6">
    <name type="scientific">Elaeis guineensis var. tenera</name>
    <name type="common">Oil palm</name>
    <dbReference type="NCBI Taxonomy" id="51953"/>
    <lineage>
        <taxon>Eukaryota</taxon>
        <taxon>Viridiplantae</taxon>
        <taxon>Streptophyta</taxon>
        <taxon>Embryophyta</taxon>
        <taxon>Tracheophyta</taxon>
        <taxon>Spermatophyta</taxon>
        <taxon>Magnoliopsida</taxon>
        <taxon>Liliopsida</taxon>
        <taxon>Arecaceae</taxon>
        <taxon>Arecoideae</taxon>
        <taxon>Cocoseae</taxon>
        <taxon>Elaeidinae</taxon>
        <taxon>Elaeis</taxon>
    </lineage>
</organism>
<feature type="compositionally biased region" description="Acidic residues" evidence="3">
    <location>
        <begin position="1"/>
        <end position="15"/>
    </location>
</feature>
<accession>A0A6I9QRW2</accession>
<dbReference type="SUPFAM" id="SSF158639">
    <property type="entry name" value="ENT-like"/>
    <property type="match status" value="1"/>
</dbReference>
<keyword evidence="5" id="KW-1185">Reference proteome</keyword>
<dbReference type="GeneID" id="105039453"/>
<feature type="compositionally biased region" description="Gly residues" evidence="3">
    <location>
        <begin position="324"/>
        <end position="336"/>
    </location>
</feature>
<dbReference type="PANTHER" id="PTHR33432:SF27">
    <property type="entry name" value="PROTEIN EMSY-LIKE 3"/>
    <property type="match status" value="1"/>
</dbReference>